<evidence type="ECO:0000256" key="1">
    <source>
        <dbReference type="SAM" id="Phobius"/>
    </source>
</evidence>
<keyword evidence="1" id="KW-1133">Transmembrane helix</keyword>
<evidence type="ECO:0008006" key="4">
    <source>
        <dbReference type="Google" id="ProtNLM"/>
    </source>
</evidence>
<organism evidence="2 3">
    <name type="scientific">Paenibacillus macerans</name>
    <name type="common">Bacillus macerans</name>
    <dbReference type="NCBI Taxonomy" id="44252"/>
    <lineage>
        <taxon>Bacteria</taxon>
        <taxon>Bacillati</taxon>
        <taxon>Bacillota</taxon>
        <taxon>Bacilli</taxon>
        <taxon>Bacillales</taxon>
        <taxon>Paenibacillaceae</taxon>
        <taxon>Paenibacillus</taxon>
    </lineage>
</organism>
<feature type="transmembrane region" description="Helical" evidence="1">
    <location>
        <begin position="7"/>
        <end position="29"/>
    </location>
</feature>
<feature type="transmembrane region" description="Helical" evidence="1">
    <location>
        <begin position="90"/>
        <end position="108"/>
    </location>
</feature>
<dbReference type="HOGENOM" id="CLU_078522_3_0_9"/>
<feature type="transmembrane region" description="Helical" evidence="1">
    <location>
        <begin position="151"/>
        <end position="171"/>
    </location>
</feature>
<sequence>MNIRKTLYGLLAAASVLFIIYSLVKNYWIDPGAAEFLSHKTGLKRELNLPVWLNVMYIHVAFACIAMAAGLLNFSNRIFEKSRRFHRINGYVYIVSVLLVVLTSGYMAPYATGGRIGSMGFNALNLIWLFITMMALVQIKRKRTTQHRNWMIRSYAFCFTNMLIHLITSLFHQGFGLVYAISYTIGVYGSIVLLLVIPGIIIRMIGQSRSNFRT</sequence>
<feature type="transmembrane region" description="Helical" evidence="1">
    <location>
        <begin position="120"/>
        <end position="139"/>
    </location>
</feature>
<protein>
    <recommendedName>
        <fullName evidence="4">DUF2306 domain-containing protein</fullName>
    </recommendedName>
</protein>
<evidence type="ECO:0000313" key="3">
    <source>
        <dbReference type="Proteomes" id="UP000029278"/>
    </source>
</evidence>
<dbReference type="InterPro" id="IPR018750">
    <property type="entry name" value="DUF2306_membrane"/>
</dbReference>
<dbReference type="PATRIC" id="fig|44252.3.peg.2757"/>
<dbReference type="EMBL" id="JMQA01000025">
    <property type="protein sequence ID" value="KFN08845.1"/>
    <property type="molecule type" value="Genomic_DNA"/>
</dbReference>
<comment type="caution">
    <text evidence="2">The sequence shown here is derived from an EMBL/GenBank/DDBJ whole genome shotgun (WGS) entry which is preliminary data.</text>
</comment>
<keyword evidence="1" id="KW-0472">Membrane</keyword>
<reference evidence="2 3" key="1">
    <citation type="submission" date="2014-04" db="EMBL/GenBank/DDBJ databases">
        <authorList>
            <person name="Bishop-Lilly K.A."/>
            <person name="Broomall S.M."/>
            <person name="Chain P.S."/>
            <person name="Chertkov O."/>
            <person name="Coyne S.R."/>
            <person name="Daligault H.E."/>
            <person name="Davenport K.W."/>
            <person name="Erkkila T."/>
            <person name="Frey K.G."/>
            <person name="Gibbons H.S."/>
            <person name="Gu W."/>
            <person name="Jaissle J."/>
            <person name="Johnson S.L."/>
            <person name="Koroleva G.I."/>
            <person name="Ladner J.T."/>
            <person name="Lo C.-C."/>
            <person name="Minogue T.D."/>
            <person name="Munk C."/>
            <person name="Palacios G.F."/>
            <person name="Redden C.L."/>
            <person name="Rosenzweig C.N."/>
            <person name="Scholz M.B."/>
            <person name="Teshima H."/>
            <person name="Xu Y."/>
        </authorList>
    </citation>
    <scope>NUCLEOTIDE SEQUENCE [LARGE SCALE GENOMIC DNA]</scope>
    <source>
        <strain evidence="2 3">8244</strain>
    </source>
</reference>
<dbReference type="GeneID" id="77007162"/>
<dbReference type="Pfam" id="PF10067">
    <property type="entry name" value="DUF2306"/>
    <property type="match status" value="1"/>
</dbReference>
<dbReference type="RefSeq" id="WP_036622908.1">
    <property type="nucleotide sequence ID" value="NZ_BGML01000003.1"/>
</dbReference>
<dbReference type="Proteomes" id="UP000029278">
    <property type="component" value="Unassembled WGS sequence"/>
</dbReference>
<evidence type="ECO:0000313" key="2">
    <source>
        <dbReference type="EMBL" id="KFN08845.1"/>
    </source>
</evidence>
<feature type="transmembrane region" description="Helical" evidence="1">
    <location>
        <begin position="49"/>
        <end position="69"/>
    </location>
</feature>
<dbReference type="AlphaFoldDB" id="A0A090ZF36"/>
<name>A0A090ZF36_PAEMA</name>
<keyword evidence="3" id="KW-1185">Reference proteome</keyword>
<dbReference type="STRING" id="44252.DJ90_5146"/>
<gene>
    <name evidence="2" type="ORF">DJ90_5146</name>
</gene>
<feature type="transmembrane region" description="Helical" evidence="1">
    <location>
        <begin position="177"/>
        <end position="202"/>
    </location>
</feature>
<accession>A0A090ZF36</accession>
<dbReference type="OrthoDB" id="195502at2"/>
<proteinExistence type="predicted"/>
<keyword evidence="1" id="KW-0812">Transmembrane</keyword>